<dbReference type="EC" id="4.2.-.-" evidence="4"/>
<dbReference type="Pfam" id="PF04073">
    <property type="entry name" value="tRNA_edit"/>
    <property type="match status" value="1"/>
</dbReference>
<dbReference type="PIRSF" id="PIRSF006181">
    <property type="entry name" value="EbsC_YbaK"/>
    <property type="match status" value="1"/>
</dbReference>
<dbReference type="Gene3D" id="3.90.960.10">
    <property type="entry name" value="YbaK/aminoacyl-tRNA synthetase-associated domain"/>
    <property type="match status" value="1"/>
</dbReference>
<dbReference type="RefSeq" id="WP_036790809.1">
    <property type="nucleotide sequence ID" value="NZ_JQZV01000013.1"/>
</dbReference>
<dbReference type="PANTHER" id="PTHR30411:SF0">
    <property type="entry name" value="CYS-TRNA(PRO)_CYS-TRNA(CYS) DEACYLASE YBAK"/>
    <property type="match status" value="1"/>
</dbReference>
<dbReference type="InterPro" id="IPR036754">
    <property type="entry name" value="YbaK/aa-tRNA-synt-asso_dom_sf"/>
</dbReference>
<dbReference type="InterPro" id="IPR004369">
    <property type="entry name" value="Prolyl-tRNA_editing_YbaK/EbsC"/>
</dbReference>
<comment type="similarity">
    <text evidence="1 4">Belongs to the prolyl-tRNA editing family. YbaK/EbsC subfamily.</text>
</comment>
<accession>A0ABR4XIR8</accession>
<evidence type="ECO:0000256" key="2">
    <source>
        <dbReference type="ARBA" id="ARBA00022917"/>
    </source>
</evidence>
<evidence type="ECO:0000256" key="3">
    <source>
        <dbReference type="ARBA" id="ARBA00023239"/>
    </source>
</evidence>
<organism evidence="6 7">
    <name type="scientific">Porphyromonas canoris</name>
    <dbReference type="NCBI Taxonomy" id="36875"/>
    <lineage>
        <taxon>Bacteria</taxon>
        <taxon>Pseudomonadati</taxon>
        <taxon>Bacteroidota</taxon>
        <taxon>Bacteroidia</taxon>
        <taxon>Bacteroidales</taxon>
        <taxon>Porphyromonadaceae</taxon>
        <taxon>Porphyromonas</taxon>
    </lineage>
</organism>
<keyword evidence="3 4" id="KW-0456">Lyase</keyword>
<evidence type="ECO:0000313" key="7">
    <source>
        <dbReference type="Proteomes" id="UP000030101"/>
    </source>
</evidence>
<reference evidence="6 7" key="1">
    <citation type="submission" date="2014-08" db="EMBL/GenBank/DDBJ databases">
        <title>Porphyromonas canoris strain:OH2762 Genome sequencing.</title>
        <authorList>
            <person name="Wallis C."/>
            <person name="Deusch O."/>
            <person name="O'Flynn C."/>
            <person name="Davis I."/>
            <person name="Jospin G."/>
            <person name="Darling A.E."/>
            <person name="Coil D.A."/>
            <person name="Alexiev A."/>
            <person name="Horsfall A."/>
            <person name="Kirkwood N."/>
            <person name="Harris S."/>
            <person name="Eisen J.A."/>
        </authorList>
    </citation>
    <scope>NUCLEOTIDE SEQUENCE [LARGE SCALE GENOMIC DNA]</scope>
    <source>
        <strain evidence="7">COT-108 OH2762</strain>
    </source>
</reference>
<keyword evidence="2 4" id="KW-0648">Protein biosynthesis</keyword>
<protein>
    <recommendedName>
        <fullName evidence="4">Cys-tRNA(Pro)/Cys-tRNA(Cys) deacylase</fullName>
        <ecNumber evidence="4">4.2.-.-</ecNumber>
    </recommendedName>
</protein>
<evidence type="ECO:0000259" key="5">
    <source>
        <dbReference type="Pfam" id="PF04073"/>
    </source>
</evidence>
<dbReference type="SUPFAM" id="SSF55826">
    <property type="entry name" value="YbaK/ProRS associated domain"/>
    <property type="match status" value="1"/>
</dbReference>
<dbReference type="PANTHER" id="PTHR30411">
    <property type="entry name" value="CYTOPLASMIC PROTEIN"/>
    <property type="match status" value="1"/>
</dbReference>
<feature type="domain" description="YbaK/aminoacyl-tRNA synthetase-associated" evidence="5">
    <location>
        <begin position="37"/>
        <end position="150"/>
    </location>
</feature>
<evidence type="ECO:0000313" key="6">
    <source>
        <dbReference type="EMBL" id="KGN91598.1"/>
    </source>
</evidence>
<comment type="caution">
    <text evidence="6">The sequence shown here is derived from an EMBL/GenBank/DDBJ whole genome shotgun (WGS) entry which is preliminary data.</text>
</comment>
<evidence type="ECO:0000256" key="4">
    <source>
        <dbReference type="PIRNR" id="PIRNR006181"/>
    </source>
</evidence>
<gene>
    <name evidence="6" type="ORF">HQ43_05640</name>
</gene>
<evidence type="ECO:0000256" key="1">
    <source>
        <dbReference type="ARBA" id="ARBA00009798"/>
    </source>
</evidence>
<dbReference type="InterPro" id="IPR007214">
    <property type="entry name" value="YbaK/aa-tRNA-synth-assoc-dom"/>
</dbReference>
<dbReference type="NCBIfam" id="TIGR00011">
    <property type="entry name" value="YbaK_EbsC"/>
    <property type="match status" value="1"/>
</dbReference>
<keyword evidence="7" id="KW-1185">Reference proteome</keyword>
<dbReference type="Proteomes" id="UP000030101">
    <property type="component" value="Unassembled WGS sequence"/>
</dbReference>
<dbReference type="EMBL" id="JQZV01000013">
    <property type="protein sequence ID" value="KGN91598.1"/>
    <property type="molecule type" value="Genomic_DNA"/>
</dbReference>
<name>A0ABR4XIR8_9PORP</name>
<sequence length="163" mass="17521">MGSKNRDCKTNVSRLLDSGKVSYTLHTYEVDEENLSAIHLAETLGIDPGKIYKTIVLETSERSFVVAMVAAGSEIDLKKVASAHGVKSVKPLPMKDLFAVTGYIRGGCSPIGLKKAFPIYIDSDVLFCDTILISAGKRGVQVELSPKDLISYVGAVVADISQD</sequence>
<proteinExistence type="inferred from homology"/>
<dbReference type="CDD" id="cd00002">
    <property type="entry name" value="YbaK_deacylase"/>
    <property type="match status" value="1"/>
</dbReference>